<sequence length="386" mass="42876">MGEDPSYGLIPGLKRCGANASSLGLRHGRLLRGQRGTGFLLTTLWADGGLDKVHCVVSNHGQSTVIRRGTYGGTCPLDGGPEPDQSCVSKRACLVESLPQLQVHREVVQLPTTMLRDSYGKSVRYYHTHAFTVDAIQIQAGTSTDLDHEQGHLRIWQRTDYFTTRERKGASANRSMAAQRGGGDKFERIGRGGVTPLPLSVWAGELWFWAALLARQTEDDNTRRYPPILFAKPFLELPIFIGVDHSWNRSSWSRRSYLAHLRHVSVLPWARVTGTCGLCLGRRSDPSALFPPELVPSMLVSLHIGRSSLPSWHPTCRIASEHSLAYVRLIITPFAGQSCWAVGWHPRHRSILVCWSALDVRSLCGPLAFDATSLPMWCPISVRVVR</sequence>
<evidence type="ECO:0000313" key="2">
    <source>
        <dbReference type="Proteomes" id="UP001605036"/>
    </source>
</evidence>
<dbReference type="Proteomes" id="UP001605036">
    <property type="component" value="Unassembled WGS sequence"/>
</dbReference>
<accession>A0ABD1XQP9</accession>
<organism evidence="1 2">
    <name type="scientific">Riccia fluitans</name>
    <dbReference type="NCBI Taxonomy" id="41844"/>
    <lineage>
        <taxon>Eukaryota</taxon>
        <taxon>Viridiplantae</taxon>
        <taxon>Streptophyta</taxon>
        <taxon>Embryophyta</taxon>
        <taxon>Marchantiophyta</taxon>
        <taxon>Marchantiopsida</taxon>
        <taxon>Marchantiidae</taxon>
        <taxon>Marchantiales</taxon>
        <taxon>Ricciaceae</taxon>
        <taxon>Riccia</taxon>
    </lineage>
</organism>
<proteinExistence type="predicted"/>
<keyword evidence="2" id="KW-1185">Reference proteome</keyword>
<protein>
    <submittedName>
        <fullName evidence="1">Uncharacterized protein</fullName>
    </submittedName>
</protein>
<comment type="caution">
    <text evidence="1">The sequence shown here is derived from an EMBL/GenBank/DDBJ whole genome shotgun (WGS) entry which is preliminary data.</text>
</comment>
<gene>
    <name evidence="1" type="ORF">R1flu_028799</name>
</gene>
<reference evidence="1 2" key="1">
    <citation type="submission" date="2024-09" db="EMBL/GenBank/DDBJ databases">
        <title>Chromosome-scale assembly of Riccia fluitans.</title>
        <authorList>
            <person name="Paukszto L."/>
            <person name="Sawicki J."/>
            <person name="Karawczyk K."/>
            <person name="Piernik-Szablinska J."/>
            <person name="Szczecinska M."/>
            <person name="Mazdziarz M."/>
        </authorList>
    </citation>
    <scope>NUCLEOTIDE SEQUENCE [LARGE SCALE GENOMIC DNA]</scope>
    <source>
        <strain evidence="1">Rf_01</strain>
        <tissue evidence="1">Aerial parts of the thallus</tissue>
    </source>
</reference>
<dbReference type="EMBL" id="JBHFFA010000008">
    <property type="protein sequence ID" value="KAL2610226.1"/>
    <property type="molecule type" value="Genomic_DNA"/>
</dbReference>
<name>A0ABD1XQP9_9MARC</name>
<dbReference type="AlphaFoldDB" id="A0ABD1XQP9"/>
<evidence type="ECO:0000313" key="1">
    <source>
        <dbReference type="EMBL" id="KAL2610226.1"/>
    </source>
</evidence>